<dbReference type="AlphaFoldDB" id="A0A975G0V6"/>
<dbReference type="EMBL" id="CP073078">
    <property type="protein sequence ID" value="QUD89053.1"/>
    <property type="molecule type" value="Genomic_DNA"/>
</dbReference>
<dbReference type="InterPro" id="IPR035094">
    <property type="entry name" value="EgtD"/>
</dbReference>
<dbReference type="GO" id="GO:0052699">
    <property type="term" value="P:ergothioneine biosynthetic process"/>
    <property type="evidence" value="ECO:0007669"/>
    <property type="project" value="InterPro"/>
</dbReference>
<dbReference type="KEGG" id="caul:KCG34_03975"/>
<feature type="domain" description="Histidine-specific methyltransferase SAM-dependent" evidence="8">
    <location>
        <begin position="425"/>
        <end position="725"/>
    </location>
</feature>
<evidence type="ECO:0000256" key="1">
    <source>
        <dbReference type="ARBA" id="ARBA00022603"/>
    </source>
</evidence>
<dbReference type="SUPFAM" id="SSF56436">
    <property type="entry name" value="C-type lectin-like"/>
    <property type="match status" value="1"/>
</dbReference>
<sequence length="726" mass="80889">MSPADGARPAQRDTSSPSVETPLLARYHSVRSHTAALTLPLSAEDQVVQSMPDASPVKWHQAHTTWFFETFLLQAFDPDYQVFDPGYAYLFNSYYEAVGPRRPRPERGLITRPSLSEVRAYRRHVDLAMADFLAGPAAERREVQALVELGLAHEEQHQELILMDVLHLFAQMPGDPVYQGPPPARRDDPGPARFLRFAGGLVPVGHSGGGFAFDNEGPRHDVWLEPYGLADRLVTNGEWLEFIEDDGYRKADLWLSDGWALIQREGWSHPLYWRLDHAGGWWEMTLAGAVPLDPHAPVAHVSYYEADAYAHWRGKRLPTEAEWEHAVRRQGEGGELRQASDELWQWTASAYLGYPGFRPAAGAVGEYNGKFMIGQMVLRGGCSATPEGHVRPSYRNFFQPHQRWMFSGVRLAEDQAAAEADIDAFRQDVVAGLSQPRKRLPSKYFYDARGAALFEEICRLPEYYPTRTEMALLDHVAGEIAAHIPDGAALIEYGSGASLKTRRLLDAAPQIAAYTPVDISTEALLEAAEAIRRLYPRLLVEPVAADFTQAFALPAVAEGRPRVGFFPGSTIGNFEADEAARFLAEARKLLGAGGRMIVGADLVKDEGVLIRAYDDAQGVTAAFNFNLLARIDRELDADIDLGKFAHRAVWNARDSRIEMHLLSTEDQVFEVAGREFSMRAGETIHTENSHKYTVEAFEALAARGGWRLAARWISPDPAFAIFLLQE</sequence>
<dbReference type="Proteomes" id="UP000676409">
    <property type="component" value="Chromosome"/>
</dbReference>
<dbReference type="InterPro" id="IPR051128">
    <property type="entry name" value="EgtD_Methyltrsf_superfamily"/>
</dbReference>
<dbReference type="InterPro" id="IPR016187">
    <property type="entry name" value="CTDL_fold"/>
</dbReference>
<keyword evidence="4" id="KW-0408">Iron</keyword>
<dbReference type="PANTHER" id="PTHR43397">
    <property type="entry name" value="ERGOTHIONEINE BIOSYNTHESIS PROTEIN 1"/>
    <property type="match status" value="1"/>
</dbReference>
<evidence type="ECO:0000259" key="7">
    <source>
        <dbReference type="Pfam" id="PF03781"/>
    </source>
</evidence>
<gene>
    <name evidence="10" type="primary">egtB</name>
    <name evidence="10" type="ORF">KCG34_03975</name>
</gene>
<dbReference type="InterPro" id="IPR017806">
    <property type="entry name" value="EgtB"/>
</dbReference>
<feature type="domain" description="Sulfatase-modifying factor enzyme-like" evidence="7">
    <location>
        <begin position="196"/>
        <end position="331"/>
    </location>
</feature>
<reference evidence="10" key="1">
    <citation type="submission" date="2021-04" db="EMBL/GenBank/DDBJ databases">
        <title>The complete genome sequence of Caulobacter sp. S6.</title>
        <authorList>
            <person name="Tang Y."/>
            <person name="Ouyang W."/>
            <person name="Liu Q."/>
            <person name="Huang B."/>
            <person name="Guo Z."/>
            <person name="Lei P."/>
        </authorList>
    </citation>
    <scope>NUCLEOTIDE SEQUENCE</scope>
    <source>
        <strain evidence="10">S6</strain>
    </source>
</reference>
<dbReference type="InterPro" id="IPR019257">
    <property type="entry name" value="MeTrfase_dom"/>
</dbReference>
<dbReference type="GO" id="GO:0008168">
    <property type="term" value="F:methyltransferase activity"/>
    <property type="evidence" value="ECO:0007669"/>
    <property type="project" value="UniProtKB-KW"/>
</dbReference>
<dbReference type="InterPro" id="IPR042095">
    <property type="entry name" value="SUMF_sf"/>
</dbReference>
<dbReference type="InterPro" id="IPR029063">
    <property type="entry name" value="SAM-dependent_MTases_sf"/>
</dbReference>
<feature type="domain" description="DinB-like" evidence="9">
    <location>
        <begin position="28"/>
        <end position="161"/>
    </location>
</feature>
<evidence type="ECO:0000313" key="11">
    <source>
        <dbReference type="Proteomes" id="UP000676409"/>
    </source>
</evidence>
<evidence type="ECO:0000259" key="9">
    <source>
        <dbReference type="Pfam" id="PF12867"/>
    </source>
</evidence>
<dbReference type="InterPro" id="IPR024775">
    <property type="entry name" value="DinB-like"/>
</dbReference>
<evidence type="ECO:0000259" key="8">
    <source>
        <dbReference type="Pfam" id="PF10017"/>
    </source>
</evidence>
<evidence type="ECO:0000256" key="3">
    <source>
        <dbReference type="ARBA" id="ARBA00023002"/>
    </source>
</evidence>
<keyword evidence="2" id="KW-0808">Transferase</keyword>
<feature type="region of interest" description="Disordered" evidence="6">
    <location>
        <begin position="1"/>
        <end position="20"/>
    </location>
</feature>
<evidence type="ECO:0000256" key="4">
    <source>
        <dbReference type="ARBA" id="ARBA00023004"/>
    </source>
</evidence>
<dbReference type="PANTHER" id="PTHR43397:SF1">
    <property type="entry name" value="ERGOTHIONEINE BIOSYNTHESIS PROTEIN 1"/>
    <property type="match status" value="1"/>
</dbReference>
<proteinExistence type="predicted"/>
<dbReference type="SUPFAM" id="SSF53335">
    <property type="entry name" value="S-adenosyl-L-methionine-dependent methyltransferases"/>
    <property type="match status" value="1"/>
</dbReference>
<dbReference type="Gene3D" id="3.90.1580.10">
    <property type="entry name" value="paralog of FGE (formylglycine-generating enzyme)"/>
    <property type="match status" value="2"/>
</dbReference>
<evidence type="ECO:0000256" key="6">
    <source>
        <dbReference type="SAM" id="MobiDB-lite"/>
    </source>
</evidence>
<dbReference type="Pfam" id="PF03781">
    <property type="entry name" value="FGE-sulfatase"/>
    <property type="match status" value="1"/>
</dbReference>
<evidence type="ECO:0000256" key="5">
    <source>
        <dbReference type="ARBA" id="ARBA00037882"/>
    </source>
</evidence>
<keyword evidence="11" id="KW-1185">Reference proteome</keyword>
<keyword evidence="3" id="KW-0560">Oxidoreductase</keyword>
<comment type="pathway">
    <text evidence="5">Amino-acid biosynthesis; ergothioneine biosynthesis.</text>
</comment>
<accession>A0A975G0V6</accession>
<name>A0A975G0V6_9CAUL</name>
<dbReference type="InterPro" id="IPR005532">
    <property type="entry name" value="SUMF_dom"/>
</dbReference>
<dbReference type="Gene3D" id="3.40.50.150">
    <property type="entry name" value="Vaccinia Virus protein VP39"/>
    <property type="match status" value="1"/>
</dbReference>
<dbReference type="Pfam" id="PF12867">
    <property type="entry name" value="DinB_2"/>
    <property type="match status" value="1"/>
</dbReference>
<organism evidence="10 11">
    <name type="scientific">Phenylobacterium montanum</name>
    <dbReference type="NCBI Taxonomy" id="2823693"/>
    <lineage>
        <taxon>Bacteria</taxon>
        <taxon>Pseudomonadati</taxon>
        <taxon>Pseudomonadota</taxon>
        <taxon>Alphaproteobacteria</taxon>
        <taxon>Caulobacterales</taxon>
        <taxon>Caulobacteraceae</taxon>
        <taxon>Phenylobacterium</taxon>
    </lineage>
</organism>
<dbReference type="GO" id="GO:0032259">
    <property type="term" value="P:methylation"/>
    <property type="evidence" value="ECO:0007669"/>
    <property type="project" value="UniProtKB-KW"/>
</dbReference>
<keyword evidence="1" id="KW-0489">Methyltransferase</keyword>
<dbReference type="NCBIfam" id="TIGR03440">
    <property type="entry name" value="egtB_TIGR03440"/>
    <property type="match status" value="1"/>
</dbReference>
<evidence type="ECO:0000313" key="10">
    <source>
        <dbReference type="EMBL" id="QUD89053.1"/>
    </source>
</evidence>
<evidence type="ECO:0000256" key="2">
    <source>
        <dbReference type="ARBA" id="ARBA00022679"/>
    </source>
</evidence>
<dbReference type="RefSeq" id="WP_211939103.1">
    <property type="nucleotide sequence ID" value="NZ_CP073078.1"/>
</dbReference>
<protein>
    <submittedName>
        <fullName evidence="10">Ergothioneine biosynthesis protein EgtB</fullName>
    </submittedName>
</protein>
<dbReference type="NCBIfam" id="TIGR03438">
    <property type="entry name" value="egtD_ergothio"/>
    <property type="match status" value="1"/>
</dbReference>
<dbReference type="Pfam" id="PF10017">
    <property type="entry name" value="Methyltransf_33"/>
    <property type="match status" value="1"/>
</dbReference>